<comment type="caution">
    <text evidence="1">The sequence shown here is derived from an EMBL/GenBank/DDBJ whole genome shotgun (WGS) entry which is preliminary data.</text>
</comment>
<dbReference type="EMBL" id="JBHUGF010000011">
    <property type="protein sequence ID" value="MFD1992104.1"/>
    <property type="molecule type" value="Genomic_DNA"/>
</dbReference>
<evidence type="ECO:0000313" key="2">
    <source>
        <dbReference type="Proteomes" id="UP001597403"/>
    </source>
</evidence>
<evidence type="ECO:0000313" key="1">
    <source>
        <dbReference type="EMBL" id="MFD1992104.1"/>
    </source>
</evidence>
<proteinExistence type="predicted"/>
<reference evidence="2" key="1">
    <citation type="journal article" date="2019" name="Int. J. Syst. Evol. Microbiol.">
        <title>The Global Catalogue of Microorganisms (GCM) 10K type strain sequencing project: providing services to taxonomists for standard genome sequencing and annotation.</title>
        <authorList>
            <consortium name="The Broad Institute Genomics Platform"/>
            <consortium name="The Broad Institute Genome Sequencing Center for Infectious Disease"/>
            <person name="Wu L."/>
            <person name="Ma J."/>
        </authorList>
    </citation>
    <scope>NUCLEOTIDE SEQUENCE [LARGE SCALE GENOMIC DNA]</scope>
    <source>
        <strain evidence="2">CGMCC 1.15067</strain>
    </source>
</reference>
<sequence>MGNSKWRVVRRMDLKSIEHTFNLIYDFEKLKDFTQETLEGLVHKCSTNFLKDEERSLPKGLSYSDLRIQYRYVSIFVNSFDREFPYFRICFDLVHPKTGIQLFYYHVDYNIDGEFSDEYFGTY</sequence>
<protein>
    <submittedName>
        <fullName evidence="1">Uncharacterized protein</fullName>
    </submittedName>
</protein>
<name>A0ABW4V166_9BACL</name>
<dbReference type="Proteomes" id="UP001597403">
    <property type="component" value="Unassembled WGS sequence"/>
</dbReference>
<accession>A0ABW4V166</accession>
<organism evidence="1 2">
    <name type="scientific">Paenibacillus nicotianae</name>
    <dbReference type="NCBI Taxonomy" id="1526551"/>
    <lineage>
        <taxon>Bacteria</taxon>
        <taxon>Bacillati</taxon>
        <taxon>Bacillota</taxon>
        <taxon>Bacilli</taxon>
        <taxon>Bacillales</taxon>
        <taxon>Paenibacillaceae</taxon>
        <taxon>Paenibacillus</taxon>
    </lineage>
</organism>
<keyword evidence="2" id="KW-1185">Reference proteome</keyword>
<gene>
    <name evidence="1" type="ORF">ACFSGI_19235</name>
</gene>